<evidence type="ECO:0000256" key="4">
    <source>
        <dbReference type="ARBA" id="ARBA00010561"/>
    </source>
</evidence>
<evidence type="ECO:0000256" key="8">
    <source>
        <dbReference type="ARBA" id="ARBA00022573"/>
    </source>
</evidence>
<evidence type="ECO:0000256" key="5">
    <source>
        <dbReference type="ARBA" id="ARBA00013200"/>
    </source>
</evidence>
<dbReference type="EC" id="2.7.8.26" evidence="5 19"/>
<keyword evidence="21" id="KW-1185">Reference proteome</keyword>
<dbReference type="AlphaFoldDB" id="A0A2V2LEX7"/>
<keyword evidence="10 19" id="KW-0812">Transmembrane</keyword>
<feature type="transmembrane region" description="Helical" evidence="19">
    <location>
        <begin position="185"/>
        <end position="213"/>
    </location>
</feature>
<sequence length="254" mass="25860">MPRKKLLSRHDLPAAFGLLSRLPVSVHGDAAQRRGAAAAWAFPLVGALLAGIAGTLHTTAMLAGLPGTISAILAVTALVLLTGALHEDGLADMADGVWGGWTRERRLEIMKDSRIGSYGVLVLILSVALRIGALASLPPLQVGWALVAASVLSRTAMVLLWGTLRPARRTGLSAHAGRPRAATCRLAAVIGIGLCAALLPLGTAALCTIAAILAVGSVGLIAWRKIGGQTGDVLGAAQQVAEIAVLLTLVALAA</sequence>
<evidence type="ECO:0000256" key="7">
    <source>
        <dbReference type="ARBA" id="ARBA00022475"/>
    </source>
</evidence>
<dbReference type="NCBIfam" id="TIGR00317">
    <property type="entry name" value="cobS"/>
    <property type="match status" value="1"/>
</dbReference>
<gene>
    <name evidence="19 20" type="primary">cobS</name>
    <name evidence="20" type="ORF">DKT77_03380</name>
</gene>
<evidence type="ECO:0000256" key="9">
    <source>
        <dbReference type="ARBA" id="ARBA00022679"/>
    </source>
</evidence>
<dbReference type="Pfam" id="PF02654">
    <property type="entry name" value="CobS"/>
    <property type="match status" value="1"/>
</dbReference>
<organism evidence="20 21">
    <name type="scientific">Meridianimarinicoccus roseus</name>
    <dbReference type="NCBI Taxonomy" id="2072018"/>
    <lineage>
        <taxon>Bacteria</taxon>
        <taxon>Pseudomonadati</taxon>
        <taxon>Pseudomonadota</taxon>
        <taxon>Alphaproteobacteria</taxon>
        <taxon>Rhodobacterales</taxon>
        <taxon>Paracoccaceae</taxon>
        <taxon>Meridianimarinicoccus</taxon>
    </lineage>
</organism>
<name>A0A2V2LEX7_9RHOB</name>
<dbReference type="GO" id="GO:0008818">
    <property type="term" value="F:cobalamin 5'-phosphate synthase activity"/>
    <property type="evidence" value="ECO:0007669"/>
    <property type="project" value="UniProtKB-UniRule"/>
</dbReference>
<evidence type="ECO:0000256" key="14">
    <source>
        <dbReference type="ARBA" id="ARBA00025228"/>
    </source>
</evidence>
<evidence type="ECO:0000256" key="15">
    <source>
        <dbReference type="ARBA" id="ARBA00032605"/>
    </source>
</evidence>
<comment type="caution">
    <text evidence="20">The sequence shown here is derived from an EMBL/GenBank/DDBJ whole genome shotgun (WGS) entry which is preliminary data.</text>
</comment>
<keyword evidence="13 19" id="KW-0472">Membrane</keyword>
<evidence type="ECO:0000256" key="6">
    <source>
        <dbReference type="ARBA" id="ARBA00015850"/>
    </source>
</evidence>
<dbReference type="Proteomes" id="UP000245680">
    <property type="component" value="Unassembled WGS sequence"/>
</dbReference>
<dbReference type="PANTHER" id="PTHR34148">
    <property type="entry name" value="ADENOSYLCOBINAMIDE-GDP RIBAZOLETRANSFERASE"/>
    <property type="match status" value="1"/>
</dbReference>
<evidence type="ECO:0000256" key="16">
    <source>
        <dbReference type="ARBA" id="ARBA00032853"/>
    </source>
</evidence>
<keyword evidence="11 19" id="KW-0460">Magnesium</keyword>
<keyword evidence="8 19" id="KW-0169">Cobalamin biosynthesis</keyword>
<dbReference type="InterPro" id="IPR003805">
    <property type="entry name" value="CobS"/>
</dbReference>
<evidence type="ECO:0000256" key="10">
    <source>
        <dbReference type="ARBA" id="ARBA00022692"/>
    </source>
</evidence>
<evidence type="ECO:0000256" key="1">
    <source>
        <dbReference type="ARBA" id="ARBA00001946"/>
    </source>
</evidence>
<evidence type="ECO:0000313" key="20">
    <source>
        <dbReference type="EMBL" id="PWR04150.1"/>
    </source>
</evidence>
<comment type="similarity">
    <text evidence="4 19">Belongs to the CobS family.</text>
</comment>
<comment type="subcellular location">
    <subcellularLocation>
        <location evidence="2 19">Cell membrane</location>
        <topology evidence="2 19">Multi-pass membrane protein</topology>
    </subcellularLocation>
</comment>
<evidence type="ECO:0000256" key="2">
    <source>
        <dbReference type="ARBA" id="ARBA00004651"/>
    </source>
</evidence>
<feature type="transmembrane region" description="Helical" evidence="19">
    <location>
        <begin position="62"/>
        <end position="85"/>
    </location>
</feature>
<dbReference type="EMBL" id="QGKU01000012">
    <property type="protein sequence ID" value="PWR04150.1"/>
    <property type="molecule type" value="Genomic_DNA"/>
</dbReference>
<dbReference type="GO" id="GO:0005886">
    <property type="term" value="C:plasma membrane"/>
    <property type="evidence" value="ECO:0007669"/>
    <property type="project" value="UniProtKB-SubCell"/>
</dbReference>
<comment type="catalytic activity">
    <reaction evidence="17 19">
        <text>alpha-ribazole + adenosylcob(III)inamide-GDP = adenosylcob(III)alamin + GMP + H(+)</text>
        <dbReference type="Rhea" id="RHEA:16049"/>
        <dbReference type="ChEBI" id="CHEBI:10329"/>
        <dbReference type="ChEBI" id="CHEBI:15378"/>
        <dbReference type="ChEBI" id="CHEBI:18408"/>
        <dbReference type="ChEBI" id="CHEBI:58115"/>
        <dbReference type="ChEBI" id="CHEBI:60487"/>
        <dbReference type="EC" id="2.7.8.26"/>
    </reaction>
</comment>
<comment type="catalytic activity">
    <reaction evidence="18 19">
        <text>alpha-ribazole 5'-phosphate + adenosylcob(III)inamide-GDP = adenosylcob(III)alamin 5'-phosphate + GMP + H(+)</text>
        <dbReference type="Rhea" id="RHEA:23560"/>
        <dbReference type="ChEBI" id="CHEBI:15378"/>
        <dbReference type="ChEBI" id="CHEBI:57918"/>
        <dbReference type="ChEBI" id="CHEBI:58115"/>
        <dbReference type="ChEBI" id="CHEBI:60487"/>
        <dbReference type="ChEBI" id="CHEBI:60493"/>
        <dbReference type="EC" id="2.7.8.26"/>
    </reaction>
</comment>
<comment type="pathway">
    <text evidence="3 19">Cofactor biosynthesis; adenosylcobalamin biosynthesis; adenosylcobalamin from cob(II)yrinate a,c-diamide: step 7/7.</text>
</comment>
<evidence type="ECO:0000256" key="3">
    <source>
        <dbReference type="ARBA" id="ARBA00004663"/>
    </source>
</evidence>
<keyword evidence="12 19" id="KW-1133">Transmembrane helix</keyword>
<evidence type="ECO:0000313" key="21">
    <source>
        <dbReference type="Proteomes" id="UP000245680"/>
    </source>
</evidence>
<dbReference type="HAMAP" id="MF_00719">
    <property type="entry name" value="CobS"/>
    <property type="match status" value="1"/>
</dbReference>
<evidence type="ECO:0000256" key="11">
    <source>
        <dbReference type="ARBA" id="ARBA00022842"/>
    </source>
</evidence>
<protein>
    <recommendedName>
        <fullName evidence="6 19">Adenosylcobinamide-GDP ribazoletransferase</fullName>
        <ecNumber evidence="5 19">2.7.8.26</ecNumber>
    </recommendedName>
    <alternativeName>
        <fullName evidence="16 19">Cobalamin synthase</fullName>
    </alternativeName>
    <alternativeName>
        <fullName evidence="15 19">Cobalamin-5'-phosphate synthase</fullName>
    </alternativeName>
</protein>
<feature type="transmembrane region" description="Helical" evidence="19">
    <location>
        <begin position="115"/>
        <end position="137"/>
    </location>
</feature>
<accession>A0A2V2LEX7</accession>
<feature type="transmembrane region" description="Helical" evidence="19">
    <location>
        <begin position="143"/>
        <end position="164"/>
    </location>
</feature>
<reference evidence="20 21" key="1">
    <citation type="submission" date="2018-05" db="EMBL/GenBank/DDBJ databases">
        <title>Rhodobacteraceae gen. nov., sp. nov. isolated from sea water.</title>
        <authorList>
            <person name="Ren Y."/>
        </authorList>
    </citation>
    <scope>NUCLEOTIDE SEQUENCE [LARGE SCALE GENOMIC DNA]</scope>
    <source>
        <strain evidence="20 21">TG-679</strain>
    </source>
</reference>
<evidence type="ECO:0000256" key="12">
    <source>
        <dbReference type="ARBA" id="ARBA00022989"/>
    </source>
</evidence>
<dbReference type="OrthoDB" id="9794626at2"/>
<evidence type="ECO:0000256" key="17">
    <source>
        <dbReference type="ARBA" id="ARBA00048623"/>
    </source>
</evidence>
<proteinExistence type="inferred from homology"/>
<evidence type="ECO:0000256" key="19">
    <source>
        <dbReference type="HAMAP-Rule" id="MF_00719"/>
    </source>
</evidence>
<dbReference type="RefSeq" id="WP_109810377.1">
    <property type="nucleotide sequence ID" value="NZ_QGKU01000012.1"/>
</dbReference>
<dbReference type="UniPathway" id="UPA00148">
    <property type="reaction ID" value="UER00238"/>
</dbReference>
<evidence type="ECO:0000256" key="13">
    <source>
        <dbReference type="ARBA" id="ARBA00023136"/>
    </source>
</evidence>
<keyword evidence="7 19" id="KW-1003">Cell membrane</keyword>
<dbReference type="GO" id="GO:0009236">
    <property type="term" value="P:cobalamin biosynthetic process"/>
    <property type="evidence" value="ECO:0007669"/>
    <property type="project" value="UniProtKB-UniRule"/>
</dbReference>
<evidence type="ECO:0000256" key="18">
    <source>
        <dbReference type="ARBA" id="ARBA00049504"/>
    </source>
</evidence>
<feature type="transmembrane region" description="Helical" evidence="19">
    <location>
        <begin position="233"/>
        <end position="253"/>
    </location>
</feature>
<comment type="cofactor">
    <cofactor evidence="1 19">
        <name>Mg(2+)</name>
        <dbReference type="ChEBI" id="CHEBI:18420"/>
    </cofactor>
</comment>
<feature type="transmembrane region" description="Helical" evidence="19">
    <location>
        <begin position="37"/>
        <end position="56"/>
    </location>
</feature>
<dbReference type="PANTHER" id="PTHR34148:SF1">
    <property type="entry name" value="ADENOSYLCOBINAMIDE-GDP RIBAZOLETRANSFERASE"/>
    <property type="match status" value="1"/>
</dbReference>
<dbReference type="GO" id="GO:0051073">
    <property type="term" value="F:adenosylcobinamide-GDP ribazoletransferase activity"/>
    <property type="evidence" value="ECO:0007669"/>
    <property type="project" value="UniProtKB-UniRule"/>
</dbReference>
<comment type="function">
    <text evidence="14 19">Joins adenosylcobinamide-GDP and alpha-ribazole to generate adenosylcobalamin (Ado-cobalamin). Also synthesizes adenosylcobalamin 5'-phosphate from adenosylcobinamide-GDP and alpha-ribazole 5'-phosphate.</text>
</comment>
<keyword evidence="9 19" id="KW-0808">Transferase</keyword>